<keyword evidence="2" id="KW-0805">Transcription regulation</keyword>
<evidence type="ECO:0000313" key="8">
    <source>
        <dbReference type="Proteomes" id="UP001500689"/>
    </source>
</evidence>
<proteinExistence type="predicted"/>
<evidence type="ECO:0000256" key="5">
    <source>
        <dbReference type="PROSITE-ProRule" id="PRU00335"/>
    </source>
</evidence>
<dbReference type="EMBL" id="BAAAZN010000011">
    <property type="protein sequence ID" value="GAA3561474.1"/>
    <property type="molecule type" value="Genomic_DNA"/>
</dbReference>
<sequence length="234" mass="26519">MSSVVVDERPLPLRARIQQVFTAFVAEHGFRGTALGDVAERLGISKGTILHHFKSKEALLARVGEDYIDRRERELRQILRRVQDPRERLIAFILSITLCHRDDLDATRVFGREFARYADSPHLNRVRERRRGYTHTVEEVIVAAMDAGVLCRDEPSVVALQIFGMCNWTWAWYQPEGPLTIEQIADRYVRTLLRGLGTAEAIAAEESVARSAWLRALVAESAALAWQGQAVREG</sequence>
<dbReference type="Gene3D" id="1.10.357.10">
    <property type="entry name" value="Tetracycline Repressor, domain 2"/>
    <property type="match status" value="1"/>
</dbReference>
<dbReference type="Gene3D" id="1.10.10.60">
    <property type="entry name" value="Homeodomain-like"/>
    <property type="match status" value="1"/>
</dbReference>
<dbReference type="SUPFAM" id="SSF48498">
    <property type="entry name" value="Tetracyclin repressor-like, C-terminal domain"/>
    <property type="match status" value="1"/>
</dbReference>
<dbReference type="PROSITE" id="PS50977">
    <property type="entry name" value="HTH_TETR_2"/>
    <property type="match status" value="1"/>
</dbReference>
<evidence type="ECO:0000256" key="3">
    <source>
        <dbReference type="ARBA" id="ARBA00023125"/>
    </source>
</evidence>
<organism evidence="7 8">
    <name type="scientific">Amycolatopsis ultiminotia</name>
    <dbReference type="NCBI Taxonomy" id="543629"/>
    <lineage>
        <taxon>Bacteria</taxon>
        <taxon>Bacillati</taxon>
        <taxon>Actinomycetota</taxon>
        <taxon>Actinomycetes</taxon>
        <taxon>Pseudonocardiales</taxon>
        <taxon>Pseudonocardiaceae</taxon>
        <taxon>Amycolatopsis</taxon>
    </lineage>
</organism>
<evidence type="ECO:0000259" key="6">
    <source>
        <dbReference type="PROSITE" id="PS50977"/>
    </source>
</evidence>
<evidence type="ECO:0000256" key="2">
    <source>
        <dbReference type="ARBA" id="ARBA00023015"/>
    </source>
</evidence>
<dbReference type="InterPro" id="IPR009057">
    <property type="entry name" value="Homeodomain-like_sf"/>
</dbReference>
<dbReference type="Proteomes" id="UP001500689">
    <property type="component" value="Unassembled WGS sequence"/>
</dbReference>
<keyword evidence="1" id="KW-0678">Repressor</keyword>
<feature type="DNA-binding region" description="H-T-H motif" evidence="5">
    <location>
        <begin position="34"/>
        <end position="53"/>
    </location>
</feature>
<dbReference type="InterPro" id="IPR050109">
    <property type="entry name" value="HTH-type_TetR-like_transc_reg"/>
</dbReference>
<dbReference type="SUPFAM" id="SSF46689">
    <property type="entry name" value="Homeodomain-like"/>
    <property type="match status" value="1"/>
</dbReference>
<evidence type="ECO:0000256" key="1">
    <source>
        <dbReference type="ARBA" id="ARBA00022491"/>
    </source>
</evidence>
<accession>A0ABP6X755</accession>
<dbReference type="InterPro" id="IPR036271">
    <property type="entry name" value="Tet_transcr_reg_TetR-rel_C_sf"/>
</dbReference>
<protein>
    <submittedName>
        <fullName evidence="7">TetR family transcriptional regulator KstR2</fullName>
    </submittedName>
</protein>
<reference evidence="8" key="1">
    <citation type="journal article" date="2019" name="Int. J. Syst. Evol. Microbiol.">
        <title>The Global Catalogue of Microorganisms (GCM) 10K type strain sequencing project: providing services to taxonomists for standard genome sequencing and annotation.</title>
        <authorList>
            <consortium name="The Broad Institute Genomics Platform"/>
            <consortium name="The Broad Institute Genome Sequencing Center for Infectious Disease"/>
            <person name="Wu L."/>
            <person name="Ma J."/>
        </authorList>
    </citation>
    <scope>NUCLEOTIDE SEQUENCE [LARGE SCALE GENOMIC DNA]</scope>
    <source>
        <strain evidence="8">JCM 16898</strain>
    </source>
</reference>
<evidence type="ECO:0000313" key="7">
    <source>
        <dbReference type="EMBL" id="GAA3561474.1"/>
    </source>
</evidence>
<dbReference type="RefSeq" id="WP_344864167.1">
    <property type="nucleotide sequence ID" value="NZ_BAAAZN010000011.1"/>
</dbReference>
<evidence type="ECO:0000256" key="4">
    <source>
        <dbReference type="ARBA" id="ARBA00023163"/>
    </source>
</evidence>
<dbReference type="InterPro" id="IPR001647">
    <property type="entry name" value="HTH_TetR"/>
</dbReference>
<keyword evidence="4" id="KW-0804">Transcription</keyword>
<keyword evidence="8" id="KW-1185">Reference proteome</keyword>
<dbReference type="PANTHER" id="PTHR30055:SF175">
    <property type="entry name" value="HTH-TYPE TRANSCRIPTIONAL REPRESSOR KSTR2"/>
    <property type="match status" value="1"/>
</dbReference>
<name>A0ABP6X755_9PSEU</name>
<dbReference type="Pfam" id="PF00440">
    <property type="entry name" value="TetR_N"/>
    <property type="match status" value="1"/>
</dbReference>
<feature type="domain" description="HTH tetR-type" evidence="6">
    <location>
        <begin position="11"/>
        <end position="71"/>
    </location>
</feature>
<comment type="caution">
    <text evidence="7">The sequence shown here is derived from an EMBL/GenBank/DDBJ whole genome shotgun (WGS) entry which is preliminary data.</text>
</comment>
<gene>
    <name evidence="7" type="primary">kstR2</name>
    <name evidence="7" type="ORF">GCM10022222_51610</name>
</gene>
<keyword evidence="3 5" id="KW-0238">DNA-binding</keyword>
<dbReference type="InterPro" id="IPR041490">
    <property type="entry name" value="KstR2_TetR_C"/>
</dbReference>
<dbReference type="PANTHER" id="PTHR30055">
    <property type="entry name" value="HTH-TYPE TRANSCRIPTIONAL REGULATOR RUTR"/>
    <property type="match status" value="1"/>
</dbReference>
<dbReference type="Pfam" id="PF17932">
    <property type="entry name" value="TetR_C_24"/>
    <property type="match status" value="1"/>
</dbReference>